<dbReference type="Proteomes" id="UP001054821">
    <property type="component" value="Chromosome 4"/>
</dbReference>
<comment type="caution">
    <text evidence="1">The sequence shown here is derived from an EMBL/GenBank/DDBJ whole genome shotgun (WGS) entry which is preliminary data.</text>
</comment>
<evidence type="ECO:0000313" key="1">
    <source>
        <dbReference type="EMBL" id="KAI5334607.1"/>
    </source>
</evidence>
<sequence length="100" mass="11752">MRKRAEEEREWEEDDDQVAMAVDQVDEIARIGKSTILDSLVKFCDAIEILYTRDYLRKPTPRDLQRLLQKVEARVMRSQNYLNVLDQSPVFNDVLKGQVP</sequence>
<dbReference type="EMBL" id="JAJFAZ020000004">
    <property type="protein sequence ID" value="KAI5334607.1"/>
    <property type="molecule type" value="Genomic_DNA"/>
</dbReference>
<name>A0AAD4W344_PRUDU</name>
<dbReference type="PANTHER" id="PTHR47150:SF5">
    <property type="entry name" value="OS07G0546750 PROTEIN"/>
    <property type="match status" value="1"/>
</dbReference>
<dbReference type="PANTHER" id="PTHR47150">
    <property type="entry name" value="OS12G0169200 PROTEIN"/>
    <property type="match status" value="1"/>
</dbReference>
<gene>
    <name evidence="1" type="ORF">L3X38_024740</name>
</gene>
<protein>
    <submittedName>
        <fullName evidence="1">Uncharacterized protein</fullName>
    </submittedName>
</protein>
<reference evidence="1 2" key="1">
    <citation type="journal article" date="2022" name="G3 (Bethesda)">
        <title>Whole-genome sequence and methylome profiling of the almond [Prunus dulcis (Mill.) D.A. Webb] cultivar 'Nonpareil'.</title>
        <authorList>
            <person name="D'Amico-Willman K.M."/>
            <person name="Ouma W.Z."/>
            <person name="Meulia T."/>
            <person name="Sideli G.M."/>
            <person name="Gradziel T.M."/>
            <person name="Fresnedo-Ramirez J."/>
        </authorList>
    </citation>
    <scope>NUCLEOTIDE SEQUENCE [LARGE SCALE GENOMIC DNA]</scope>
    <source>
        <strain evidence="1">Clone GOH B32 T37-40</strain>
    </source>
</reference>
<evidence type="ECO:0000313" key="2">
    <source>
        <dbReference type="Proteomes" id="UP001054821"/>
    </source>
</evidence>
<accession>A0AAD4W344</accession>
<organism evidence="1 2">
    <name type="scientific">Prunus dulcis</name>
    <name type="common">Almond</name>
    <name type="synonym">Amygdalus dulcis</name>
    <dbReference type="NCBI Taxonomy" id="3755"/>
    <lineage>
        <taxon>Eukaryota</taxon>
        <taxon>Viridiplantae</taxon>
        <taxon>Streptophyta</taxon>
        <taxon>Embryophyta</taxon>
        <taxon>Tracheophyta</taxon>
        <taxon>Spermatophyta</taxon>
        <taxon>Magnoliopsida</taxon>
        <taxon>eudicotyledons</taxon>
        <taxon>Gunneridae</taxon>
        <taxon>Pentapetalae</taxon>
        <taxon>rosids</taxon>
        <taxon>fabids</taxon>
        <taxon>Rosales</taxon>
        <taxon>Rosaceae</taxon>
        <taxon>Amygdaloideae</taxon>
        <taxon>Amygdaleae</taxon>
        <taxon>Prunus</taxon>
    </lineage>
</organism>
<keyword evidence="2" id="KW-1185">Reference proteome</keyword>
<proteinExistence type="predicted"/>
<dbReference type="AlphaFoldDB" id="A0AAD4W344"/>